<evidence type="ECO:0000259" key="10">
    <source>
        <dbReference type="Pfam" id="PF07885"/>
    </source>
</evidence>
<reference evidence="12" key="1">
    <citation type="submission" date="2022-11" db="UniProtKB">
        <authorList>
            <consortium name="WormBaseParasite"/>
        </authorList>
    </citation>
    <scope>IDENTIFICATION</scope>
</reference>
<keyword evidence="11" id="KW-1185">Reference proteome</keyword>
<name>A0A914C6W4_9BILA</name>
<keyword evidence="6 9" id="KW-0472">Membrane</keyword>
<keyword evidence="7 8" id="KW-0407">Ion channel</keyword>
<evidence type="ECO:0000256" key="2">
    <source>
        <dbReference type="ARBA" id="ARBA00022448"/>
    </source>
</evidence>
<dbReference type="GO" id="GO:0005886">
    <property type="term" value="C:plasma membrane"/>
    <property type="evidence" value="ECO:0007669"/>
    <property type="project" value="TreeGrafter"/>
</dbReference>
<feature type="transmembrane region" description="Helical" evidence="9">
    <location>
        <begin position="209"/>
        <end position="230"/>
    </location>
</feature>
<dbReference type="SUPFAM" id="SSF81324">
    <property type="entry name" value="Voltage-gated potassium channels"/>
    <property type="match status" value="2"/>
</dbReference>
<dbReference type="Pfam" id="PF07885">
    <property type="entry name" value="Ion_trans_2"/>
    <property type="match status" value="2"/>
</dbReference>
<evidence type="ECO:0000256" key="6">
    <source>
        <dbReference type="ARBA" id="ARBA00023136"/>
    </source>
</evidence>
<keyword evidence="2 8" id="KW-0813">Transport</keyword>
<evidence type="ECO:0000256" key="4">
    <source>
        <dbReference type="ARBA" id="ARBA00022989"/>
    </source>
</evidence>
<feature type="domain" description="Potassium channel" evidence="10">
    <location>
        <begin position="60"/>
        <end position="116"/>
    </location>
</feature>
<sequence>MKVTQCGDGNINSYIITNIDDCYRYAKIDLNSLDDSKALKTYTKPLPTFKSVDEGDIEKDEWNFANAVVFSFTVITTIGYGNIAPVTFEGRLFCIIYGLIGVPLTLMTIADIGMFLNKLVKRLVDYEYNVWGSFKNVIQSRFSTFNKNSDVKSTTPTPRSPIAAHELHSVSEKSKIIEDENKNYEHYDQENESYEESESDISQRRTTEAVTLGVIFLIYIIIGSFVISLYEPDMDLFKAFYFNFVTLTTIGLGDITPRRYKFLVVTFLYITIGLSLTTMVIEIAAEYLKKLHYFGRAIESVSNVEVWFGGRKMKLQGLIRHLGDQFNIPEEELKEFNIDDFVNEAIKVTEGEIKTLRKPKSPLVQLRKESGPLSYRDLRKSLDPSTLQFADEGSILSSDRSIYPPLAQETARTISSKQYY</sequence>
<comment type="similarity">
    <text evidence="8">Belongs to the two pore domain potassium channel (TC 1.A.1.8) family.</text>
</comment>
<dbReference type="GO" id="GO:0015271">
    <property type="term" value="F:outward rectifier potassium channel activity"/>
    <property type="evidence" value="ECO:0007669"/>
    <property type="project" value="TreeGrafter"/>
</dbReference>
<dbReference type="WBParaSite" id="ACRNAN_Path_45.g166.t1">
    <property type="protein sequence ID" value="ACRNAN_Path_45.g166.t1"/>
    <property type="gene ID" value="ACRNAN_Path_45.g166"/>
</dbReference>
<comment type="subcellular location">
    <subcellularLocation>
        <location evidence="1">Membrane</location>
        <topology evidence="1">Multi-pass membrane protein</topology>
    </subcellularLocation>
</comment>
<dbReference type="Gene3D" id="1.10.287.70">
    <property type="match status" value="1"/>
</dbReference>
<keyword evidence="3 8" id="KW-0812">Transmembrane</keyword>
<dbReference type="PRINTS" id="PR01333">
    <property type="entry name" value="2POREKCHANEL"/>
</dbReference>
<feature type="transmembrane region" description="Helical" evidence="9">
    <location>
        <begin position="64"/>
        <end position="83"/>
    </location>
</feature>
<dbReference type="PANTHER" id="PTHR11003">
    <property type="entry name" value="POTASSIUM CHANNEL, SUBFAMILY K"/>
    <property type="match status" value="1"/>
</dbReference>
<feature type="transmembrane region" description="Helical" evidence="9">
    <location>
        <begin position="95"/>
        <end position="116"/>
    </location>
</feature>
<dbReference type="Proteomes" id="UP000887540">
    <property type="component" value="Unplaced"/>
</dbReference>
<evidence type="ECO:0000256" key="9">
    <source>
        <dbReference type="SAM" id="Phobius"/>
    </source>
</evidence>
<dbReference type="InterPro" id="IPR003280">
    <property type="entry name" value="2pore_dom_K_chnl"/>
</dbReference>
<evidence type="ECO:0000256" key="7">
    <source>
        <dbReference type="ARBA" id="ARBA00023303"/>
    </source>
</evidence>
<keyword evidence="4 9" id="KW-1133">Transmembrane helix</keyword>
<proteinExistence type="inferred from homology"/>
<feature type="transmembrane region" description="Helical" evidence="9">
    <location>
        <begin position="262"/>
        <end position="281"/>
    </location>
</feature>
<dbReference type="AlphaFoldDB" id="A0A914C6W4"/>
<accession>A0A914C6W4</accession>
<evidence type="ECO:0000313" key="11">
    <source>
        <dbReference type="Proteomes" id="UP000887540"/>
    </source>
</evidence>
<protein>
    <submittedName>
        <fullName evidence="12">Potassium channel domain-containing protein</fullName>
    </submittedName>
</protein>
<evidence type="ECO:0000256" key="8">
    <source>
        <dbReference type="RuleBase" id="RU003857"/>
    </source>
</evidence>
<evidence type="ECO:0000256" key="1">
    <source>
        <dbReference type="ARBA" id="ARBA00004141"/>
    </source>
</evidence>
<feature type="transmembrane region" description="Helical" evidence="9">
    <location>
        <begin position="236"/>
        <end position="255"/>
    </location>
</feature>
<evidence type="ECO:0000256" key="5">
    <source>
        <dbReference type="ARBA" id="ARBA00023065"/>
    </source>
</evidence>
<feature type="domain" description="Potassium channel" evidence="10">
    <location>
        <begin position="215"/>
        <end position="289"/>
    </location>
</feature>
<dbReference type="PANTHER" id="PTHR11003:SF335">
    <property type="entry name" value="POTASSIUM CHANNEL DOMAIN-CONTAINING PROTEIN"/>
    <property type="match status" value="1"/>
</dbReference>
<keyword evidence="5 8" id="KW-0406">Ion transport</keyword>
<evidence type="ECO:0000313" key="12">
    <source>
        <dbReference type="WBParaSite" id="ACRNAN_Path_45.g166.t1"/>
    </source>
</evidence>
<evidence type="ECO:0000256" key="3">
    <source>
        <dbReference type="ARBA" id="ARBA00022692"/>
    </source>
</evidence>
<dbReference type="GO" id="GO:0022841">
    <property type="term" value="F:potassium ion leak channel activity"/>
    <property type="evidence" value="ECO:0007669"/>
    <property type="project" value="TreeGrafter"/>
</dbReference>
<dbReference type="GO" id="GO:0030322">
    <property type="term" value="P:stabilization of membrane potential"/>
    <property type="evidence" value="ECO:0007669"/>
    <property type="project" value="TreeGrafter"/>
</dbReference>
<dbReference type="InterPro" id="IPR013099">
    <property type="entry name" value="K_chnl_dom"/>
</dbReference>
<organism evidence="11 12">
    <name type="scientific">Acrobeloides nanus</name>
    <dbReference type="NCBI Taxonomy" id="290746"/>
    <lineage>
        <taxon>Eukaryota</taxon>
        <taxon>Metazoa</taxon>
        <taxon>Ecdysozoa</taxon>
        <taxon>Nematoda</taxon>
        <taxon>Chromadorea</taxon>
        <taxon>Rhabditida</taxon>
        <taxon>Tylenchina</taxon>
        <taxon>Cephalobomorpha</taxon>
        <taxon>Cephaloboidea</taxon>
        <taxon>Cephalobidae</taxon>
        <taxon>Acrobeloides</taxon>
    </lineage>
</organism>